<keyword evidence="1" id="KW-1133">Transmembrane helix</keyword>
<organism evidence="2 3">
    <name type="scientific">Cronartium quercuum f. sp. fusiforme G11</name>
    <dbReference type="NCBI Taxonomy" id="708437"/>
    <lineage>
        <taxon>Eukaryota</taxon>
        <taxon>Fungi</taxon>
        <taxon>Dikarya</taxon>
        <taxon>Basidiomycota</taxon>
        <taxon>Pucciniomycotina</taxon>
        <taxon>Pucciniomycetes</taxon>
        <taxon>Pucciniales</taxon>
        <taxon>Coleosporiaceae</taxon>
        <taxon>Cronartium</taxon>
    </lineage>
</organism>
<gene>
    <name evidence="2" type="ORF">CROQUDRAFT_466308</name>
</gene>
<comment type="caution">
    <text evidence="2">The sequence shown here is derived from an EMBL/GenBank/DDBJ whole genome shotgun (WGS) entry which is preliminary data.</text>
</comment>
<feature type="transmembrane region" description="Helical" evidence="1">
    <location>
        <begin position="64"/>
        <end position="84"/>
    </location>
</feature>
<keyword evidence="1" id="KW-0472">Membrane</keyword>
<protein>
    <submittedName>
        <fullName evidence="2">Uncharacterized protein</fullName>
    </submittedName>
</protein>
<evidence type="ECO:0000256" key="1">
    <source>
        <dbReference type="SAM" id="Phobius"/>
    </source>
</evidence>
<keyword evidence="3" id="KW-1185">Reference proteome</keyword>
<dbReference type="Proteomes" id="UP000886653">
    <property type="component" value="Unassembled WGS sequence"/>
</dbReference>
<evidence type="ECO:0000313" key="2">
    <source>
        <dbReference type="EMBL" id="KAG0151800.1"/>
    </source>
</evidence>
<dbReference type="AlphaFoldDB" id="A0A9P6NR16"/>
<feature type="transmembrane region" description="Helical" evidence="1">
    <location>
        <begin position="34"/>
        <end position="52"/>
    </location>
</feature>
<keyword evidence="1" id="KW-0812">Transmembrane</keyword>
<accession>A0A9P6NR16</accession>
<dbReference type="EMBL" id="MU167211">
    <property type="protein sequence ID" value="KAG0151800.1"/>
    <property type="molecule type" value="Genomic_DNA"/>
</dbReference>
<proteinExistence type="predicted"/>
<reference evidence="2" key="1">
    <citation type="submission" date="2013-11" db="EMBL/GenBank/DDBJ databases">
        <title>Genome sequence of the fusiform rust pathogen reveals effectors for host alternation and coevolution with pine.</title>
        <authorList>
            <consortium name="DOE Joint Genome Institute"/>
            <person name="Smith K."/>
            <person name="Pendleton A."/>
            <person name="Kubisiak T."/>
            <person name="Anderson C."/>
            <person name="Salamov A."/>
            <person name="Aerts A."/>
            <person name="Riley R."/>
            <person name="Clum A."/>
            <person name="Lindquist E."/>
            <person name="Ence D."/>
            <person name="Campbell M."/>
            <person name="Kronenberg Z."/>
            <person name="Feau N."/>
            <person name="Dhillon B."/>
            <person name="Hamelin R."/>
            <person name="Burleigh J."/>
            <person name="Smith J."/>
            <person name="Yandell M."/>
            <person name="Nelson C."/>
            <person name="Grigoriev I."/>
            <person name="Davis J."/>
        </authorList>
    </citation>
    <scope>NUCLEOTIDE SEQUENCE</scope>
    <source>
        <strain evidence="2">G11</strain>
    </source>
</reference>
<sequence length="85" mass="10090">MAFDDDVSQVLFWSETQVIKGSVIDVKRLLKERALIAFSIFFFFFFFFQFHLVLFADDHLVKNITLFFLQSSLTFKLSFLFGFLL</sequence>
<evidence type="ECO:0000313" key="3">
    <source>
        <dbReference type="Proteomes" id="UP000886653"/>
    </source>
</evidence>
<name>A0A9P6NR16_9BASI</name>